<dbReference type="GO" id="GO:0018849">
    <property type="term" value="F:muconate cycloisomerase activity"/>
    <property type="evidence" value="ECO:0007669"/>
    <property type="project" value="InterPro"/>
</dbReference>
<evidence type="ECO:0000256" key="4">
    <source>
        <dbReference type="ARBA" id="ARBA00022428"/>
    </source>
</evidence>
<keyword evidence="11" id="KW-1185">Reference proteome</keyword>
<dbReference type="RefSeq" id="WP_187974142.1">
    <property type="nucleotide sequence ID" value="NZ_CP046884.1"/>
</dbReference>
<keyword evidence="4" id="KW-0474">Menaquinone biosynthesis</keyword>
<dbReference type="InterPro" id="IPR013341">
    <property type="entry name" value="Mandelate_racemase_N_dom"/>
</dbReference>
<dbReference type="PANTHER" id="PTHR48073">
    <property type="entry name" value="O-SUCCINYLBENZOATE SYNTHASE-RELATED"/>
    <property type="match status" value="1"/>
</dbReference>
<dbReference type="SFLD" id="SFLDS00001">
    <property type="entry name" value="Enolase"/>
    <property type="match status" value="1"/>
</dbReference>
<dbReference type="InterPro" id="IPR029065">
    <property type="entry name" value="Enolase_C-like"/>
</dbReference>
<keyword evidence="5" id="KW-0479">Metal-binding</keyword>
<dbReference type="EMBL" id="CP046884">
    <property type="protein sequence ID" value="QNQ90832.1"/>
    <property type="molecule type" value="Genomic_DNA"/>
</dbReference>
<evidence type="ECO:0000256" key="2">
    <source>
        <dbReference type="ARBA" id="ARBA00005211"/>
    </source>
</evidence>
<dbReference type="GO" id="GO:0009234">
    <property type="term" value="P:menaquinone biosynthetic process"/>
    <property type="evidence" value="ECO:0007669"/>
    <property type="project" value="UniProtKB-KW"/>
</dbReference>
<dbReference type="KEGG" id="cpoy:GP475_09385"/>
<gene>
    <name evidence="10" type="ORF">GP475_09385</name>
</gene>
<protein>
    <submittedName>
        <fullName evidence="10">Chloromuconate cycloisomerase</fullName>
    </submittedName>
</protein>
<keyword evidence="7" id="KW-0464">Manganese</keyword>
<evidence type="ECO:0000256" key="6">
    <source>
        <dbReference type="ARBA" id="ARBA00022797"/>
    </source>
</evidence>
<dbReference type="SFLD" id="SFLDG00180">
    <property type="entry name" value="muconate_cycloisomerase"/>
    <property type="match status" value="1"/>
</dbReference>
<dbReference type="AlphaFoldDB" id="A0A7H0SQK7"/>
<comment type="pathway">
    <text evidence="2">Aromatic compound metabolism.</text>
</comment>
<evidence type="ECO:0000256" key="3">
    <source>
        <dbReference type="ARBA" id="ARBA00008031"/>
    </source>
</evidence>
<dbReference type="Proteomes" id="UP000516320">
    <property type="component" value="Chromosome"/>
</dbReference>
<feature type="domain" description="Mandelate racemase/muconate lactonizing enzyme C-terminal" evidence="9">
    <location>
        <begin position="148"/>
        <end position="246"/>
    </location>
</feature>
<dbReference type="GO" id="GO:0016854">
    <property type="term" value="F:racemase and epimerase activity"/>
    <property type="evidence" value="ECO:0007669"/>
    <property type="project" value="UniProtKB-ARBA"/>
</dbReference>
<comment type="cofactor">
    <cofactor evidence="1">
        <name>Mn(2+)</name>
        <dbReference type="ChEBI" id="CHEBI:29035"/>
    </cofactor>
</comment>
<evidence type="ECO:0000313" key="10">
    <source>
        <dbReference type="EMBL" id="QNQ90832.1"/>
    </source>
</evidence>
<comment type="similarity">
    <text evidence="3">Belongs to the mandelate racemase/muconate lactonizing enzyme family.</text>
</comment>
<keyword evidence="6" id="KW-0058">Aromatic hydrocarbons catabolism</keyword>
<dbReference type="SUPFAM" id="SSF51604">
    <property type="entry name" value="Enolase C-terminal domain-like"/>
    <property type="match status" value="1"/>
</dbReference>
<dbReference type="Pfam" id="PF02746">
    <property type="entry name" value="MR_MLE_N"/>
    <property type="match status" value="1"/>
</dbReference>
<reference evidence="10 11" key="1">
    <citation type="submission" date="2019-12" db="EMBL/GenBank/DDBJ databases">
        <title>Corynebacterium sp. nov., isolated from feces of the Anser Albifrons in China.</title>
        <authorList>
            <person name="Liu Q."/>
        </authorList>
    </citation>
    <scope>NUCLEOTIDE SEQUENCE [LARGE SCALE GENOMIC DNA]</scope>
    <source>
        <strain evidence="10 11">4H37-19</strain>
    </source>
</reference>
<evidence type="ECO:0000259" key="9">
    <source>
        <dbReference type="SMART" id="SM00922"/>
    </source>
</evidence>
<keyword evidence="8 10" id="KW-0413">Isomerase</keyword>
<name>A0A7H0SQK7_9CORY</name>
<evidence type="ECO:0000256" key="5">
    <source>
        <dbReference type="ARBA" id="ARBA00022723"/>
    </source>
</evidence>
<dbReference type="Pfam" id="PF13378">
    <property type="entry name" value="MR_MLE_C"/>
    <property type="match status" value="1"/>
</dbReference>
<dbReference type="SFLD" id="SFLDF00009">
    <property type="entry name" value="o-succinylbenzoate_synthase"/>
    <property type="match status" value="1"/>
</dbReference>
<dbReference type="GO" id="GO:0018850">
    <property type="term" value="F:chloromuconate cycloisomerase activity"/>
    <property type="evidence" value="ECO:0007669"/>
    <property type="project" value="InterPro"/>
</dbReference>
<sequence>MRSDLRIRSVETRILDVPLIRPHGFATTVAEFQSILLVKLSLENGAVGYGEGVVPGGPWWGGESVETMQAIIEKYLKPLVIGKNVNEVSDFIGLAGTIVAKNRFAKAALEIAMYDAWARALGLPLVDLLGGAFRKSIPVTWALGVLPLEEALEEVEEQHEAFGFESFKLKMGSGDPQRDCHRIAELVSSKKDQFGFRIDVNARWGRLEALTFLPLLAEAGVELFEQPTPAHDLGLLTEIRHRCHVPVMADESVCSPADALRVVHAEAADVLAIKTTKVGGLSEAKKVAAIAEAAGLACHAATSLEGPIGTAATLHFSMSTPAINFGSELFGPLLLADSYIQEEFIYEKGEVALPKGTGLGVNPDWTQVEKFTRK</sequence>
<evidence type="ECO:0000256" key="1">
    <source>
        <dbReference type="ARBA" id="ARBA00001936"/>
    </source>
</evidence>
<dbReference type="InterPro" id="IPR013342">
    <property type="entry name" value="Mandelate_racemase_C"/>
</dbReference>
<accession>A0A7H0SQK7</accession>
<dbReference type="NCBIfam" id="TIGR02534">
    <property type="entry name" value="mucon_cyclo"/>
    <property type="match status" value="1"/>
</dbReference>
<dbReference type="GO" id="GO:0030145">
    <property type="term" value="F:manganese ion binding"/>
    <property type="evidence" value="ECO:0007669"/>
    <property type="project" value="InterPro"/>
</dbReference>
<evidence type="ECO:0000256" key="8">
    <source>
        <dbReference type="ARBA" id="ARBA00023235"/>
    </source>
</evidence>
<dbReference type="InterPro" id="IPR036849">
    <property type="entry name" value="Enolase-like_C_sf"/>
</dbReference>
<dbReference type="SUPFAM" id="SSF54826">
    <property type="entry name" value="Enolase N-terminal domain-like"/>
    <property type="match status" value="1"/>
</dbReference>
<dbReference type="PANTHER" id="PTHR48073:SF2">
    <property type="entry name" value="O-SUCCINYLBENZOATE SYNTHASE"/>
    <property type="match status" value="1"/>
</dbReference>
<evidence type="ECO:0000313" key="11">
    <source>
        <dbReference type="Proteomes" id="UP000516320"/>
    </source>
</evidence>
<evidence type="ECO:0000256" key="7">
    <source>
        <dbReference type="ARBA" id="ARBA00023211"/>
    </source>
</evidence>
<dbReference type="Gene3D" id="3.20.20.120">
    <property type="entry name" value="Enolase-like C-terminal domain"/>
    <property type="match status" value="1"/>
</dbReference>
<dbReference type="Gene3D" id="3.30.390.10">
    <property type="entry name" value="Enolase-like, N-terminal domain"/>
    <property type="match status" value="1"/>
</dbReference>
<organism evidence="10 11">
    <name type="scientific">Corynebacterium poyangense</name>
    <dbReference type="NCBI Taxonomy" id="2684405"/>
    <lineage>
        <taxon>Bacteria</taxon>
        <taxon>Bacillati</taxon>
        <taxon>Actinomycetota</taxon>
        <taxon>Actinomycetes</taxon>
        <taxon>Mycobacteriales</taxon>
        <taxon>Corynebacteriaceae</taxon>
        <taxon>Corynebacterium</taxon>
    </lineage>
</organism>
<dbReference type="SMART" id="SM00922">
    <property type="entry name" value="MR_MLE"/>
    <property type="match status" value="1"/>
</dbReference>
<proteinExistence type="inferred from homology"/>
<dbReference type="InterPro" id="IPR013370">
    <property type="entry name" value="Chloromuconate_cycloisomerase"/>
</dbReference>
<dbReference type="SFLD" id="SFLDG01258">
    <property type="entry name" value="(chloro)muconate_cycloisomeras"/>
    <property type="match status" value="1"/>
</dbReference>
<dbReference type="InterPro" id="IPR029017">
    <property type="entry name" value="Enolase-like_N"/>
</dbReference>